<name>A0A396AIV9_9FIRM</name>
<protein>
    <submittedName>
        <fullName evidence="1">Uncharacterized protein</fullName>
    </submittedName>
</protein>
<sequence length="62" mass="7030">MAHPPYGSTQKERIRFALCCAAVILRRFLFQGSKWLCYPRQQRNGKGGERKRPAAVAVIPLS</sequence>
<comment type="caution">
    <text evidence="1">The sequence shown here is derived from an EMBL/GenBank/DDBJ whole genome shotgun (WGS) entry which is preliminary data.</text>
</comment>
<dbReference type="EMBL" id="QSIQ01000003">
    <property type="protein sequence ID" value="RHD05468.1"/>
    <property type="molecule type" value="Genomic_DNA"/>
</dbReference>
<dbReference type="Proteomes" id="UP000266391">
    <property type="component" value="Unassembled WGS sequence"/>
</dbReference>
<proteinExistence type="predicted"/>
<reference evidence="1 2" key="1">
    <citation type="submission" date="2018-08" db="EMBL/GenBank/DDBJ databases">
        <title>A genome reference for cultivated species of the human gut microbiota.</title>
        <authorList>
            <person name="Zou Y."/>
            <person name="Xue W."/>
            <person name="Luo G."/>
        </authorList>
    </citation>
    <scope>NUCLEOTIDE SEQUENCE [LARGE SCALE GENOMIC DNA]</scope>
    <source>
        <strain evidence="1 2">AM32-8LB</strain>
    </source>
</reference>
<accession>A0A396AIV9</accession>
<evidence type="ECO:0000313" key="2">
    <source>
        <dbReference type="Proteomes" id="UP000266391"/>
    </source>
</evidence>
<dbReference type="AlphaFoldDB" id="A0A396AIV9"/>
<evidence type="ECO:0000313" key="1">
    <source>
        <dbReference type="EMBL" id="RHD05468.1"/>
    </source>
</evidence>
<gene>
    <name evidence="1" type="ORF">DW813_03800</name>
</gene>
<organism evidence="1 2">
    <name type="scientific">Roseburia inulinivorans</name>
    <dbReference type="NCBI Taxonomy" id="360807"/>
    <lineage>
        <taxon>Bacteria</taxon>
        <taxon>Bacillati</taxon>
        <taxon>Bacillota</taxon>
        <taxon>Clostridia</taxon>
        <taxon>Lachnospirales</taxon>
        <taxon>Lachnospiraceae</taxon>
        <taxon>Roseburia</taxon>
    </lineage>
</organism>